<accession>A0A926F5G2</accession>
<keyword evidence="2" id="KW-1185">Reference proteome</keyword>
<dbReference type="EMBL" id="JACRTF010000001">
    <property type="protein sequence ID" value="MBC8594548.1"/>
    <property type="molecule type" value="Genomic_DNA"/>
</dbReference>
<dbReference type="Proteomes" id="UP000651085">
    <property type="component" value="Unassembled WGS sequence"/>
</dbReference>
<organism evidence="1 2">
    <name type="scientific">Jilunia laotingensis</name>
    <dbReference type="NCBI Taxonomy" id="2763675"/>
    <lineage>
        <taxon>Bacteria</taxon>
        <taxon>Pseudomonadati</taxon>
        <taxon>Bacteroidota</taxon>
        <taxon>Bacteroidia</taxon>
        <taxon>Bacteroidales</taxon>
        <taxon>Bacteroidaceae</taxon>
        <taxon>Jilunia</taxon>
    </lineage>
</organism>
<dbReference type="RefSeq" id="WP_262435640.1">
    <property type="nucleotide sequence ID" value="NZ_JACRTF010000001.1"/>
</dbReference>
<sequence length="147" mass="15943">MKQKTVFGTGKHQIEVGYVDKSSVQGTVDEHVCLMLSENGSIRVENNEVLSIDMTKEDTIDFAIQLLKMASGPVPEGGITLDTFNSSLEITVHHAQNPDHTLTEEAIICIDGIDPDTDFQHEDGGTLSACVASYSIKELIPTLAKIV</sequence>
<proteinExistence type="predicted"/>
<comment type="caution">
    <text evidence="1">The sequence shown here is derived from an EMBL/GenBank/DDBJ whole genome shotgun (WGS) entry which is preliminary data.</text>
</comment>
<name>A0A926F5G2_9BACT</name>
<reference evidence="1" key="1">
    <citation type="submission" date="2020-08" db="EMBL/GenBank/DDBJ databases">
        <title>Genome public.</title>
        <authorList>
            <person name="Liu C."/>
            <person name="Sun Q."/>
        </authorList>
    </citation>
    <scope>NUCLEOTIDE SEQUENCE</scope>
    <source>
        <strain evidence="1">N12</strain>
    </source>
</reference>
<evidence type="ECO:0000313" key="1">
    <source>
        <dbReference type="EMBL" id="MBC8594548.1"/>
    </source>
</evidence>
<dbReference type="AlphaFoldDB" id="A0A926F5G2"/>
<evidence type="ECO:0000313" key="2">
    <source>
        <dbReference type="Proteomes" id="UP000651085"/>
    </source>
</evidence>
<protein>
    <submittedName>
        <fullName evidence="1">Uncharacterized protein</fullName>
    </submittedName>
</protein>
<gene>
    <name evidence="1" type="ORF">H8744_15145</name>
</gene>